<dbReference type="Gene3D" id="3.40.220.10">
    <property type="entry name" value="Leucine Aminopeptidase, subunit E, domain 1"/>
    <property type="match status" value="1"/>
</dbReference>
<feature type="non-terminal residue" evidence="1">
    <location>
        <position position="134"/>
    </location>
</feature>
<dbReference type="Proteomes" id="UP000663881">
    <property type="component" value="Unassembled WGS sequence"/>
</dbReference>
<dbReference type="InterPro" id="IPR043472">
    <property type="entry name" value="Macro_dom-like"/>
</dbReference>
<dbReference type="PANTHER" id="PTHR35596">
    <property type="entry name" value="DUF2263 DOMAIN-CONTAINING PROTEIN"/>
    <property type="match status" value="1"/>
</dbReference>
<comment type="caution">
    <text evidence="1">The sequence shown here is derived from an EMBL/GenBank/DDBJ whole genome shotgun (WGS) entry which is preliminary data.</text>
</comment>
<protein>
    <recommendedName>
        <fullName evidence="3">TIGR02452 family protein</fullName>
    </recommendedName>
</protein>
<gene>
    <name evidence="1" type="ORF">OKA104_LOCUS51707</name>
</gene>
<dbReference type="SUPFAM" id="SSF52949">
    <property type="entry name" value="Macro domain-like"/>
    <property type="match status" value="1"/>
</dbReference>
<evidence type="ECO:0000313" key="1">
    <source>
        <dbReference type="EMBL" id="CAF4406760.1"/>
    </source>
</evidence>
<name>A0A820PLB9_9BILA</name>
<dbReference type="EMBL" id="CAJOAY010028559">
    <property type="protein sequence ID" value="CAF4406760.1"/>
    <property type="molecule type" value="Genomic_DNA"/>
</dbReference>
<organism evidence="1 2">
    <name type="scientific">Adineta steineri</name>
    <dbReference type="NCBI Taxonomy" id="433720"/>
    <lineage>
        <taxon>Eukaryota</taxon>
        <taxon>Metazoa</taxon>
        <taxon>Spiralia</taxon>
        <taxon>Gnathifera</taxon>
        <taxon>Rotifera</taxon>
        <taxon>Eurotatoria</taxon>
        <taxon>Bdelloidea</taxon>
        <taxon>Adinetida</taxon>
        <taxon>Adinetidae</taxon>
        <taxon>Adineta</taxon>
    </lineage>
</organism>
<dbReference type="PANTHER" id="PTHR35596:SF1">
    <property type="entry name" value="MICROBIAL-TYPE PARG CATALYTIC DOMAIN-CONTAINING PROTEIN"/>
    <property type="match status" value="1"/>
</dbReference>
<dbReference type="AlphaFoldDB" id="A0A820PLB9"/>
<accession>A0A820PLB9</accession>
<evidence type="ECO:0000313" key="2">
    <source>
        <dbReference type="Proteomes" id="UP000663881"/>
    </source>
</evidence>
<reference evidence="1" key="1">
    <citation type="submission" date="2021-02" db="EMBL/GenBank/DDBJ databases">
        <authorList>
            <person name="Nowell W R."/>
        </authorList>
    </citation>
    <scope>NUCLEOTIDE SEQUENCE</scope>
</reference>
<proteinExistence type="predicted"/>
<evidence type="ECO:0008006" key="3">
    <source>
        <dbReference type="Google" id="ProtNLM"/>
    </source>
</evidence>
<sequence>MAAYREPRLEGNMFAPLYAVGTRKKIENIFAIAYHHKHDSLVLSALGCGAFKNPPDHVAQLFLSVIEQYAGFFKSFVFAVIDDHNTGHDLNREGNFKPFQVLDGKIVKPVKQINIPNTMIGPYRFLSDGHTISD</sequence>